<evidence type="ECO:0000256" key="4">
    <source>
        <dbReference type="ARBA" id="ARBA00022679"/>
    </source>
</evidence>
<dbReference type="SUPFAM" id="SSF55874">
    <property type="entry name" value="ATPase domain of HSP90 chaperone/DNA topoisomerase II/histidine kinase"/>
    <property type="match status" value="1"/>
</dbReference>
<dbReference type="GO" id="GO:0005524">
    <property type="term" value="F:ATP binding"/>
    <property type="evidence" value="ECO:0007669"/>
    <property type="project" value="UniProtKB-KW"/>
</dbReference>
<keyword evidence="6 10" id="KW-0418">Kinase</keyword>
<keyword evidence="3" id="KW-0597">Phosphoprotein</keyword>
<dbReference type="InterPro" id="IPR050482">
    <property type="entry name" value="Sensor_HK_TwoCompSys"/>
</dbReference>
<proteinExistence type="predicted"/>
<accession>A0A7L6B0V3</accession>
<evidence type="ECO:0000256" key="6">
    <source>
        <dbReference type="ARBA" id="ARBA00022777"/>
    </source>
</evidence>
<keyword evidence="11" id="KW-1185">Reference proteome</keyword>
<protein>
    <recommendedName>
        <fullName evidence="2">histidine kinase</fullName>
        <ecNumber evidence="2">2.7.13.3</ecNumber>
    </recommendedName>
</protein>
<evidence type="ECO:0000313" key="10">
    <source>
        <dbReference type="EMBL" id="QLQ35609.1"/>
    </source>
</evidence>
<reference evidence="10 11" key="2">
    <citation type="journal article" date="2021" name="Mar. Drugs">
        <title>A New Micromonospora Strain with Antibiotic Activity Isolated from the Microbiome of a Mid-Atlantic Deep-Sea Sponge.</title>
        <authorList>
            <person name="Back C.R."/>
            <person name="Stennett H.L."/>
            <person name="Williams S.E."/>
            <person name="Wang L."/>
            <person name="Ojeda Gomez J."/>
            <person name="Abdulle O.M."/>
            <person name="Duffy T."/>
            <person name="Neal C."/>
            <person name="Mantell J."/>
            <person name="Jepson M.A."/>
            <person name="Hendry K.R."/>
            <person name="Powell D."/>
            <person name="Stach J.E.M."/>
            <person name="Essex-Lopresti A.E."/>
            <person name="Willis C.L."/>
            <person name="Curnow P."/>
            <person name="Race P.R."/>
        </authorList>
    </citation>
    <scope>NUCLEOTIDE SEQUENCE [LARGE SCALE GENOMIC DNA]</scope>
    <source>
        <strain evidence="10 11">28ISP2-46</strain>
    </source>
</reference>
<dbReference type="KEGG" id="mfeu:H1D33_19785"/>
<name>A0A7L6B0V3_9ACTN</name>
<sequence length="265" mass="27165">MTDRLPARRMRDTLLTAALAFALGRATQARRAARARTRAAAGPGVLAEERRRIAGELHDLVAHQVAAMEVLAAGARRALRRDPGAADGALAAVEDTGRAALRELHRLLRVLRADAGSAAELAPQPGLAGIAALAGAARDAGLPVTVRTEGPLGRVPDGVALAAYRVVQEALRNVLRHAGPATALVRLAAGGGSLTVEVTDTGRGPGPPDRIGHGLVGMRERVALYGGILRTGPAPGGGFRVYARIPLDPAGAVPARPSGPTRGHP</sequence>
<keyword evidence="4" id="KW-0808">Transferase</keyword>
<evidence type="ECO:0000256" key="3">
    <source>
        <dbReference type="ARBA" id="ARBA00022553"/>
    </source>
</evidence>
<dbReference type="PANTHER" id="PTHR24421:SF10">
    <property type="entry name" value="NITRATE_NITRITE SENSOR PROTEIN NARQ"/>
    <property type="match status" value="1"/>
</dbReference>
<dbReference type="AlphaFoldDB" id="A0A7L6B0V3"/>
<evidence type="ECO:0000256" key="2">
    <source>
        <dbReference type="ARBA" id="ARBA00012438"/>
    </source>
</evidence>
<dbReference type="GO" id="GO:0000155">
    <property type="term" value="F:phosphorelay sensor kinase activity"/>
    <property type="evidence" value="ECO:0007669"/>
    <property type="project" value="InterPro"/>
</dbReference>
<organism evidence="10 11">
    <name type="scientific">Micromonospora robiginosa</name>
    <dbReference type="NCBI Taxonomy" id="2749844"/>
    <lineage>
        <taxon>Bacteria</taxon>
        <taxon>Bacillati</taxon>
        <taxon>Actinomycetota</taxon>
        <taxon>Actinomycetes</taxon>
        <taxon>Micromonosporales</taxon>
        <taxon>Micromonosporaceae</taxon>
        <taxon>Micromonospora</taxon>
    </lineage>
</organism>
<dbReference type="GO" id="GO:0016020">
    <property type="term" value="C:membrane"/>
    <property type="evidence" value="ECO:0007669"/>
    <property type="project" value="InterPro"/>
</dbReference>
<keyword evidence="8" id="KW-0902">Two-component regulatory system</keyword>
<dbReference type="SMART" id="SM00387">
    <property type="entry name" value="HATPase_c"/>
    <property type="match status" value="1"/>
</dbReference>
<dbReference type="Gene3D" id="1.20.5.1930">
    <property type="match status" value="1"/>
</dbReference>
<dbReference type="Pfam" id="PF02518">
    <property type="entry name" value="HATPase_c"/>
    <property type="match status" value="1"/>
</dbReference>
<keyword evidence="5" id="KW-0547">Nucleotide-binding</keyword>
<gene>
    <name evidence="10" type="ORF">H1D33_19785</name>
</gene>
<evidence type="ECO:0000256" key="7">
    <source>
        <dbReference type="ARBA" id="ARBA00022840"/>
    </source>
</evidence>
<dbReference type="RefSeq" id="WP_181568138.1">
    <property type="nucleotide sequence ID" value="NZ_CP059322.2"/>
</dbReference>
<keyword evidence="7" id="KW-0067">ATP-binding</keyword>
<dbReference type="EMBL" id="CP059322">
    <property type="protein sequence ID" value="QLQ35609.1"/>
    <property type="molecule type" value="Genomic_DNA"/>
</dbReference>
<dbReference type="InterPro" id="IPR036890">
    <property type="entry name" value="HATPase_C_sf"/>
</dbReference>
<dbReference type="EC" id="2.7.13.3" evidence="2"/>
<dbReference type="InterPro" id="IPR011712">
    <property type="entry name" value="Sig_transdc_His_kin_sub3_dim/P"/>
</dbReference>
<evidence type="ECO:0000256" key="5">
    <source>
        <dbReference type="ARBA" id="ARBA00022741"/>
    </source>
</evidence>
<dbReference type="InterPro" id="IPR003594">
    <property type="entry name" value="HATPase_dom"/>
</dbReference>
<reference evidence="11" key="1">
    <citation type="submission" date="2020-07" db="EMBL/GenBank/DDBJ databases">
        <title>A new Micromonospora strain with potent antibiotic activity isolated from the microbiome of a mid-Atlantic deep-sea sponge.</title>
        <authorList>
            <person name="Back C.R."/>
            <person name="Stennett H.L."/>
            <person name="Williams S.E."/>
            <person name="Wang L."/>
            <person name="Ojeda Gomez J."/>
            <person name="Abdulle O.M."/>
            <person name="Duffy T."/>
            <person name="Hendry K.R."/>
            <person name="Powell D."/>
            <person name="Stach J.E."/>
            <person name="Essex-Lopresti A.E."/>
            <person name="Willis C.L."/>
            <person name="Curnow P."/>
            <person name="Race P.R."/>
        </authorList>
    </citation>
    <scope>NUCLEOTIDE SEQUENCE [LARGE SCALE GENOMIC DNA]</scope>
    <source>
        <strain evidence="11">28ISP2-46</strain>
    </source>
</reference>
<dbReference type="GO" id="GO:0046983">
    <property type="term" value="F:protein dimerization activity"/>
    <property type="evidence" value="ECO:0007669"/>
    <property type="project" value="InterPro"/>
</dbReference>
<feature type="domain" description="Histidine kinase/HSP90-like ATPase" evidence="9">
    <location>
        <begin position="158"/>
        <end position="249"/>
    </location>
</feature>
<evidence type="ECO:0000256" key="8">
    <source>
        <dbReference type="ARBA" id="ARBA00023012"/>
    </source>
</evidence>
<evidence type="ECO:0000259" key="9">
    <source>
        <dbReference type="SMART" id="SM00387"/>
    </source>
</evidence>
<evidence type="ECO:0000256" key="1">
    <source>
        <dbReference type="ARBA" id="ARBA00000085"/>
    </source>
</evidence>
<dbReference type="PANTHER" id="PTHR24421">
    <property type="entry name" value="NITRATE/NITRITE SENSOR PROTEIN NARX-RELATED"/>
    <property type="match status" value="1"/>
</dbReference>
<comment type="catalytic activity">
    <reaction evidence="1">
        <text>ATP + protein L-histidine = ADP + protein N-phospho-L-histidine.</text>
        <dbReference type="EC" id="2.7.13.3"/>
    </reaction>
</comment>
<evidence type="ECO:0000313" key="11">
    <source>
        <dbReference type="Proteomes" id="UP000510844"/>
    </source>
</evidence>
<dbReference type="Proteomes" id="UP000510844">
    <property type="component" value="Chromosome"/>
</dbReference>
<dbReference type="Pfam" id="PF07730">
    <property type="entry name" value="HisKA_3"/>
    <property type="match status" value="1"/>
</dbReference>
<dbReference type="CDD" id="cd16917">
    <property type="entry name" value="HATPase_UhpB-NarQ-NarX-like"/>
    <property type="match status" value="1"/>
</dbReference>
<dbReference type="Gene3D" id="3.30.565.10">
    <property type="entry name" value="Histidine kinase-like ATPase, C-terminal domain"/>
    <property type="match status" value="1"/>
</dbReference>